<evidence type="ECO:0000313" key="5">
    <source>
        <dbReference type="Proteomes" id="UP000830115"/>
    </source>
</evidence>
<evidence type="ECO:0000313" key="4">
    <source>
        <dbReference type="EMBL" id="UQA92376.1"/>
    </source>
</evidence>
<organism evidence="4 5">
    <name type="scientific">Streptomyces halobius</name>
    <dbReference type="NCBI Taxonomy" id="2879846"/>
    <lineage>
        <taxon>Bacteria</taxon>
        <taxon>Bacillati</taxon>
        <taxon>Actinomycetota</taxon>
        <taxon>Actinomycetes</taxon>
        <taxon>Kitasatosporales</taxon>
        <taxon>Streptomycetaceae</taxon>
        <taxon>Streptomyces</taxon>
    </lineage>
</organism>
<sequence>MRIPPRITRIGAAGALVSALLIGGSAAAAPSAVATAHPATAYAATAHTTTAHPSGAHAASARVNAVGDICYSKLPSQAHDTLDLIEQGGPYPYPQDGTVFENREGILPKQNSGYYHEYTVKTPGSPDRGARRIVTGERADEDYYTADHYKSFDLIDRGC</sequence>
<keyword evidence="5" id="KW-1185">Reference proteome</keyword>
<dbReference type="Gene3D" id="3.10.450.30">
    <property type="entry name" value="Microbial ribonucleases"/>
    <property type="match status" value="1"/>
</dbReference>
<feature type="chain" id="PRO_5047272492" evidence="3">
    <location>
        <begin position="29"/>
        <end position="159"/>
    </location>
</feature>
<dbReference type="SUPFAM" id="SSF53933">
    <property type="entry name" value="Microbial ribonucleases"/>
    <property type="match status" value="1"/>
</dbReference>
<reference evidence="4" key="1">
    <citation type="submission" date="2021-10" db="EMBL/GenBank/DDBJ databases">
        <title>Streptomyces nigrumlapis sp.nov.,an antimicrobial producing actinobacterium isolated from Black Gobi rocks.</title>
        <authorList>
            <person name="Wen Y."/>
            <person name="Zhang W."/>
            <person name="Liu X.G."/>
        </authorList>
    </citation>
    <scope>NUCLEOTIDE SEQUENCE</scope>
    <source>
        <strain evidence="4">ST13-2-2</strain>
    </source>
</reference>
<evidence type="ECO:0000256" key="2">
    <source>
        <dbReference type="ARBA" id="ARBA00022801"/>
    </source>
</evidence>
<dbReference type="Pfam" id="PF00545">
    <property type="entry name" value="Ribonuclease"/>
    <property type="match status" value="1"/>
</dbReference>
<keyword evidence="2" id="KW-0378">Hydrolase</keyword>
<proteinExistence type="predicted"/>
<feature type="signal peptide" evidence="3">
    <location>
        <begin position="1"/>
        <end position="28"/>
    </location>
</feature>
<dbReference type="InterPro" id="IPR016191">
    <property type="entry name" value="Ribonuclease/ribotoxin"/>
</dbReference>
<accession>A0ABY4M3M7</accession>
<dbReference type="CDD" id="cd00607">
    <property type="entry name" value="RNase_Sa"/>
    <property type="match status" value="1"/>
</dbReference>
<name>A0ABY4M3M7_9ACTN</name>
<keyword evidence="1" id="KW-0540">Nuclease</keyword>
<dbReference type="InterPro" id="IPR000026">
    <property type="entry name" value="N1-like"/>
</dbReference>
<keyword evidence="3" id="KW-0732">Signal</keyword>
<gene>
    <name evidence="4" type="ORF">K9S39_11475</name>
</gene>
<protein>
    <submittedName>
        <fullName evidence="4">Ribonuclease</fullName>
    </submittedName>
</protein>
<dbReference type="RefSeq" id="WP_248863237.1">
    <property type="nucleotide sequence ID" value="NZ_CP086322.1"/>
</dbReference>
<evidence type="ECO:0000256" key="1">
    <source>
        <dbReference type="ARBA" id="ARBA00022722"/>
    </source>
</evidence>
<dbReference type="Proteomes" id="UP000830115">
    <property type="component" value="Chromosome"/>
</dbReference>
<evidence type="ECO:0000256" key="3">
    <source>
        <dbReference type="SAM" id="SignalP"/>
    </source>
</evidence>
<dbReference type="EMBL" id="CP086322">
    <property type="protein sequence ID" value="UQA92376.1"/>
    <property type="molecule type" value="Genomic_DNA"/>
</dbReference>